<dbReference type="Proteomes" id="UP000059672">
    <property type="component" value="Chromosome"/>
</dbReference>
<dbReference type="Gene3D" id="2.40.160.130">
    <property type="entry name" value="Capsule assembly protein Wzi"/>
    <property type="match status" value="1"/>
</dbReference>
<dbReference type="STRING" id="1622118.Lupro_06140"/>
<dbReference type="Pfam" id="PF14052">
    <property type="entry name" value="Caps_assemb_Wzi"/>
    <property type="match status" value="1"/>
</dbReference>
<protein>
    <recommendedName>
        <fullName evidence="3">Capsule assembly Wzi family protein</fullName>
    </recommendedName>
</protein>
<gene>
    <name evidence="1" type="ORF">Lupro_06140</name>
</gene>
<name>A0A0X8G680_9FLAO</name>
<dbReference type="OrthoDB" id="596512at2"/>
<accession>A0A0X8G680</accession>
<dbReference type="EMBL" id="CP013355">
    <property type="protein sequence ID" value="AMC10846.1"/>
    <property type="molecule type" value="Genomic_DNA"/>
</dbReference>
<dbReference type="RefSeq" id="WP_068207397.1">
    <property type="nucleotide sequence ID" value="NZ_CP013355.1"/>
</dbReference>
<dbReference type="InterPro" id="IPR026950">
    <property type="entry name" value="Caps_assemb_Wzi"/>
</dbReference>
<sequence>MKNIHSLILFVIFHSFALCNKGYSQSKEVNYLIALSSNASAKNTLPFWLTANKYGAIPTSNAILLNTALFTNFKKSDTNFDFSYKASLTGFVADKNNLFVNELYGSFRYKGWQLDAGSKNDDILWEGLSSSNGNIIKSINTRAFPGVNFKTMRYLQLPFAKKWLSAKANFAAYFLNDKRVVNNARLHHKSLYLKSILNSKLSLITGLDHYVQWGGTSDEYGKMPSSFKDYLKIVFGSAGGSNAALGEQINALGNTVGAYTIQLNYKGVNTNWNFYWSHPFEDRSGRELLNYPDALYGLFLDFKKPNSFVTHLVTELTYTKNMSGFLNISGGDNYFNNTIYNSGWTYFGNTIGSPFFPPKPPVDGITNGIIGGYNRFVSYHVGIKGVLNQHITYKANASYTAYAGWFNNPINEDQFSSSIEFNLHFDNIPLIISLGSAVDFGTFLPNNIGGFIKLTKSGIF</sequence>
<dbReference type="InterPro" id="IPR038636">
    <property type="entry name" value="Wzi_sf"/>
</dbReference>
<reference evidence="1 2" key="2">
    <citation type="journal article" date="2016" name="Int. J. Syst. Evol. Microbiol.">
        <title>Lutibacter profundi sp. nov., isolated from a deep-sea hydrothermal system on the Arctic Mid-Ocean Ridge and emended description of the genus Lutibacter.</title>
        <authorList>
            <person name="Le Moine Bauer S."/>
            <person name="Roalkvam I."/>
            <person name="Steen I.H."/>
            <person name="Dahle H."/>
        </authorList>
    </citation>
    <scope>NUCLEOTIDE SEQUENCE [LARGE SCALE GENOMIC DNA]</scope>
    <source>
        <strain evidence="1 2">LP1</strain>
    </source>
</reference>
<evidence type="ECO:0008006" key="3">
    <source>
        <dbReference type="Google" id="ProtNLM"/>
    </source>
</evidence>
<keyword evidence="2" id="KW-1185">Reference proteome</keyword>
<dbReference type="AlphaFoldDB" id="A0A0X8G680"/>
<organism evidence="1 2">
    <name type="scientific">Lutibacter profundi</name>
    <dbReference type="NCBI Taxonomy" id="1622118"/>
    <lineage>
        <taxon>Bacteria</taxon>
        <taxon>Pseudomonadati</taxon>
        <taxon>Bacteroidota</taxon>
        <taxon>Flavobacteriia</taxon>
        <taxon>Flavobacteriales</taxon>
        <taxon>Flavobacteriaceae</taxon>
        <taxon>Lutibacter</taxon>
    </lineage>
</organism>
<dbReference type="KEGG" id="lut:Lupro_06140"/>
<evidence type="ECO:0000313" key="2">
    <source>
        <dbReference type="Proteomes" id="UP000059672"/>
    </source>
</evidence>
<reference evidence="2" key="1">
    <citation type="submission" date="2015-12" db="EMBL/GenBank/DDBJ databases">
        <title>Complete genome sequence of Lutibacter profundus strain LP1.</title>
        <authorList>
            <person name="Wissuwa J."/>
            <person name="Le Moine Bauer S."/>
            <person name="Stokke R."/>
            <person name="Dahle H."/>
            <person name="Steen I.H."/>
        </authorList>
    </citation>
    <scope>NUCLEOTIDE SEQUENCE [LARGE SCALE GENOMIC DNA]</scope>
    <source>
        <strain evidence="2">LP1</strain>
    </source>
</reference>
<evidence type="ECO:0000313" key="1">
    <source>
        <dbReference type="EMBL" id="AMC10846.1"/>
    </source>
</evidence>
<proteinExistence type="predicted"/>